<dbReference type="Pfam" id="PF06823">
    <property type="entry name" value="DUF1236"/>
    <property type="match status" value="1"/>
</dbReference>
<gene>
    <name evidence="2" type="ORF">E2F50_02055</name>
</gene>
<keyword evidence="3" id="KW-1185">Reference proteome</keyword>
<comment type="caution">
    <text evidence="2">The sequence shown here is derived from an EMBL/GenBank/DDBJ whole genome shotgun (WGS) entry which is preliminary data.</text>
</comment>
<sequence length="132" mass="13398">MKTKVLILSSMIATALAPAAFAQQSTVNGAAGGAVTGAIVGGPVGAAVGGVVGAAAGTAIDPPPERVVTYVEQQPASTETVVVKEKIVVGKPVPETVVLTPVPEAPQYAYTVVNKQRVIVDQKTRNVVQIVR</sequence>
<keyword evidence="1" id="KW-0732">Signal</keyword>
<feature type="chain" id="PRO_5020185714" evidence="1">
    <location>
        <begin position="23"/>
        <end position="132"/>
    </location>
</feature>
<proteinExistence type="predicted"/>
<protein>
    <submittedName>
        <fullName evidence="2">DUF1236 domain-containing protein</fullName>
    </submittedName>
</protein>
<accession>A0A4R5UM83</accession>
<reference evidence="2 3" key="1">
    <citation type="submission" date="2019-03" db="EMBL/GenBank/DDBJ databases">
        <title>Rhizobium sp. nov., an bacterium isolated from biocrust in Mu Us Desert.</title>
        <authorList>
            <person name="Lixiong L."/>
        </authorList>
    </citation>
    <scope>NUCLEOTIDE SEQUENCE [LARGE SCALE GENOMIC DNA]</scope>
    <source>
        <strain evidence="2 3">SPY-1</strain>
    </source>
</reference>
<dbReference type="EMBL" id="SMTL01000001">
    <property type="protein sequence ID" value="TDK38951.1"/>
    <property type="molecule type" value="Genomic_DNA"/>
</dbReference>
<evidence type="ECO:0000256" key="1">
    <source>
        <dbReference type="SAM" id="SignalP"/>
    </source>
</evidence>
<evidence type="ECO:0000313" key="2">
    <source>
        <dbReference type="EMBL" id="TDK38951.1"/>
    </source>
</evidence>
<name>A0A4R5UM83_9HYPH</name>
<evidence type="ECO:0000313" key="3">
    <source>
        <dbReference type="Proteomes" id="UP000295238"/>
    </source>
</evidence>
<dbReference type="RefSeq" id="WP_133314399.1">
    <property type="nucleotide sequence ID" value="NZ_SMTL01000001.1"/>
</dbReference>
<dbReference type="InterPro" id="IPR009642">
    <property type="entry name" value="DUF1236"/>
</dbReference>
<dbReference type="AlphaFoldDB" id="A0A4R5UM83"/>
<dbReference type="Proteomes" id="UP000295238">
    <property type="component" value="Unassembled WGS sequence"/>
</dbReference>
<feature type="signal peptide" evidence="1">
    <location>
        <begin position="1"/>
        <end position="22"/>
    </location>
</feature>
<organism evidence="2 3">
    <name type="scientific">Rhizobium deserti</name>
    <dbReference type="NCBI Taxonomy" id="2547961"/>
    <lineage>
        <taxon>Bacteria</taxon>
        <taxon>Pseudomonadati</taxon>
        <taxon>Pseudomonadota</taxon>
        <taxon>Alphaproteobacteria</taxon>
        <taxon>Hyphomicrobiales</taxon>
        <taxon>Rhizobiaceae</taxon>
        <taxon>Rhizobium/Agrobacterium group</taxon>
        <taxon>Rhizobium</taxon>
    </lineage>
</organism>